<evidence type="ECO:0000256" key="3">
    <source>
        <dbReference type="ARBA" id="ARBA00022824"/>
    </source>
</evidence>
<proteinExistence type="predicted"/>
<evidence type="ECO:0000313" key="7">
    <source>
        <dbReference type="EMBL" id="QDU26269.1"/>
    </source>
</evidence>
<dbReference type="EMBL" id="CP036274">
    <property type="protein sequence ID" value="QDU26269.1"/>
    <property type="molecule type" value="Genomic_DNA"/>
</dbReference>
<dbReference type="Pfam" id="PF12697">
    <property type="entry name" value="Abhydrolase_6"/>
    <property type="match status" value="1"/>
</dbReference>
<dbReference type="AlphaFoldDB" id="A0A517Y7R0"/>
<dbReference type="PANTHER" id="PTHR48182:SF2">
    <property type="entry name" value="PROTEIN SERAC1"/>
    <property type="match status" value="1"/>
</dbReference>
<accession>A0A517Y7R0</accession>
<keyword evidence="4 5" id="KW-0472">Membrane</keyword>
<dbReference type="InterPro" id="IPR052374">
    <property type="entry name" value="SERAC1"/>
</dbReference>
<organism evidence="7 8">
    <name type="scientific">Anatilimnocola aggregata</name>
    <dbReference type="NCBI Taxonomy" id="2528021"/>
    <lineage>
        <taxon>Bacteria</taxon>
        <taxon>Pseudomonadati</taxon>
        <taxon>Planctomycetota</taxon>
        <taxon>Planctomycetia</taxon>
        <taxon>Pirellulales</taxon>
        <taxon>Pirellulaceae</taxon>
        <taxon>Anatilimnocola</taxon>
    </lineage>
</organism>
<reference evidence="7 8" key="1">
    <citation type="submission" date="2019-02" db="EMBL/GenBank/DDBJ databases">
        <title>Deep-cultivation of Planctomycetes and their phenomic and genomic characterization uncovers novel biology.</title>
        <authorList>
            <person name="Wiegand S."/>
            <person name="Jogler M."/>
            <person name="Boedeker C."/>
            <person name="Pinto D."/>
            <person name="Vollmers J."/>
            <person name="Rivas-Marin E."/>
            <person name="Kohn T."/>
            <person name="Peeters S.H."/>
            <person name="Heuer A."/>
            <person name="Rast P."/>
            <person name="Oberbeckmann S."/>
            <person name="Bunk B."/>
            <person name="Jeske O."/>
            <person name="Meyerdierks A."/>
            <person name="Storesund J.E."/>
            <person name="Kallscheuer N."/>
            <person name="Luecker S."/>
            <person name="Lage O.M."/>
            <person name="Pohl T."/>
            <person name="Merkel B.J."/>
            <person name="Hornburger P."/>
            <person name="Mueller R.-W."/>
            <person name="Bruemmer F."/>
            <person name="Labrenz M."/>
            <person name="Spormann A.M."/>
            <person name="Op den Camp H."/>
            <person name="Overmann J."/>
            <person name="Amann R."/>
            <person name="Jetten M.S.M."/>
            <person name="Mascher T."/>
            <person name="Medema M.H."/>
            <person name="Devos D.P."/>
            <person name="Kaster A.-K."/>
            <person name="Ovreas L."/>
            <person name="Rohde M."/>
            <person name="Galperin M.Y."/>
            <person name="Jogler C."/>
        </authorList>
    </citation>
    <scope>NUCLEOTIDE SEQUENCE [LARGE SCALE GENOMIC DNA]</scope>
    <source>
        <strain evidence="7 8">ETA_A8</strain>
    </source>
</reference>
<dbReference type="KEGG" id="aagg:ETAA8_13460"/>
<comment type="subcellular location">
    <subcellularLocation>
        <location evidence="1">Endoplasmic reticulum</location>
    </subcellularLocation>
    <subcellularLocation>
        <location evidence="2">Membrane</location>
    </subcellularLocation>
</comment>
<evidence type="ECO:0000256" key="5">
    <source>
        <dbReference type="SAM" id="Phobius"/>
    </source>
</evidence>
<dbReference type="GO" id="GO:0016020">
    <property type="term" value="C:membrane"/>
    <property type="evidence" value="ECO:0007669"/>
    <property type="project" value="UniProtKB-SubCell"/>
</dbReference>
<feature type="domain" description="AB hydrolase-1" evidence="6">
    <location>
        <begin position="84"/>
        <end position="205"/>
    </location>
</feature>
<dbReference type="RefSeq" id="WP_202921616.1">
    <property type="nucleotide sequence ID" value="NZ_CP036274.1"/>
</dbReference>
<keyword evidence="5" id="KW-0812">Transmembrane</keyword>
<dbReference type="InterPro" id="IPR000073">
    <property type="entry name" value="AB_hydrolase_1"/>
</dbReference>
<keyword evidence="3" id="KW-0256">Endoplasmic reticulum</keyword>
<dbReference type="PANTHER" id="PTHR48182">
    <property type="entry name" value="PROTEIN SERAC1"/>
    <property type="match status" value="1"/>
</dbReference>
<name>A0A517Y7R0_9BACT</name>
<keyword evidence="5" id="KW-1133">Transmembrane helix</keyword>
<evidence type="ECO:0000256" key="1">
    <source>
        <dbReference type="ARBA" id="ARBA00004240"/>
    </source>
</evidence>
<sequence length="439" mass="48488">MGKRDRVSKTNKASNPLKGYGAIALNYIATKPKRSVAALAISLFLGYLYLHPCILTGWFPPKPKSGPTVVYIGGDKTLKRRGDIVFIHGLNGDAWSTWGDKDADFYWPKWLSAQVPDVCVWSLDYDAASSRWQGSPMPTTDRAVNLLDQMELKGIGQRPVIFICHSLGGIVTKNMLREAATLREPKYEIIAHQTKGVAFLATPHSGSDAGALPKLFKIYCRTDLVDSLDRNNSALRDINTWYASNVSYFNIKTLALVEGLDTRFVGRVVDETSGNPGIGGDVIPISVDGDHLTICKPTSADSHCVERVSRFIDEHLTPIPEAVEVSLTDVLHELRASKSSDASERIIKPLRNKKVTWDAIVTDIYPQEKNDVRSKPSYNIKESLTSNDISDVINAQFVRHSQSFDSSLISGTKVRISGVVTEKSTATRINLKECELINP</sequence>
<evidence type="ECO:0000256" key="2">
    <source>
        <dbReference type="ARBA" id="ARBA00004370"/>
    </source>
</evidence>
<dbReference type="Proteomes" id="UP000315017">
    <property type="component" value="Chromosome"/>
</dbReference>
<evidence type="ECO:0000256" key="4">
    <source>
        <dbReference type="ARBA" id="ARBA00023136"/>
    </source>
</evidence>
<gene>
    <name evidence="7" type="ORF">ETAA8_13460</name>
</gene>
<dbReference type="SUPFAM" id="SSF53474">
    <property type="entry name" value="alpha/beta-Hydrolases"/>
    <property type="match status" value="1"/>
</dbReference>
<dbReference type="Gene3D" id="3.40.50.1820">
    <property type="entry name" value="alpha/beta hydrolase"/>
    <property type="match status" value="1"/>
</dbReference>
<keyword evidence="8" id="KW-1185">Reference proteome</keyword>
<evidence type="ECO:0000259" key="6">
    <source>
        <dbReference type="Pfam" id="PF12697"/>
    </source>
</evidence>
<dbReference type="InterPro" id="IPR029058">
    <property type="entry name" value="AB_hydrolase_fold"/>
</dbReference>
<feature type="transmembrane region" description="Helical" evidence="5">
    <location>
        <begin position="36"/>
        <end position="59"/>
    </location>
</feature>
<protein>
    <recommendedName>
        <fullName evidence="6">AB hydrolase-1 domain-containing protein</fullName>
    </recommendedName>
</protein>
<evidence type="ECO:0000313" key="8">
    <source>
        <dbReference type="Proteomes" id="UP000315017"/>
    </source>
</evidence>